<dbReference type="InParanoid" id="S8F8X2"/>
<proteinExistence type="predicted"/>
<name>S8F8X2_FOMSC</name>
<dbReference type="Proteomes" id="UP000015241">
    <property type="component" value="Unassembled WGS sequence"/>
</dbReference>
<dbReference type="EMBL" id="KE504213">
    <property type="protein sequence ID" value="EPS95169.1"/>
    <property type="molecule type" value="Genomic_DNA"/>
</dbReference>
<dbReference type="AlphaFoldDB" id="S8F8X2"/>
<protein>
    <submittedName>
        <fullName evidence="2">Uncharacterized protein</fullName>
    </submittedName>
</protein>
<dbReference type="HOGENOM" id="CLU_2740053_0_0_1"/>
<accession>S8F8X2</accession>
<gene>
    <name evidence="2" type="ORF">FOMPIDRAFT_1025914</name>
</gene>
<organism evidence="2 3">
    <name type="scientific">Fomitopsis schrenkii</name>
    <name type="common">Brown rot fungus</name>
    <dbReference type="NCBI Taxonomy" id="2126942"/>
    <lineage>
        <taxon>Eukaryota</taxon>
        <taxon>Fungi</taxon>
        <taxon>Dikarya</taxon>
        <taxon>Basidiomycota</taxon>
        <taxon>Agaricomycotina</taxon>
        <taxon>Agaricomycetes</taxon>
        <taxon>Polyporales</taxon>
        <taxon>Fomitopsis</taxon>
    </lineage>
</organism>
<feature type="region of interest" description="Disordered" evidence="1">
    <location>
        <begin position="45"/>
        <end position="71"/>
    </location>
</feature>
<reference evidence="2 3" key="1">
    <citation type="journal article" date="2012" name="Science">
        <title>The Paleozoic origin of enzymatic lignin decomposition reconstructed from 31 fungal genomes.</title>
        <authorList>
            <person name="Floudas D."/>
            <person name="Binder M."/>
            <person name="Riley R."/>
            <person name="Barry K."/>
            <person name="Blanchette R.A."/>
            <person name="Henrissat B."/>
            <person name="Martinez A.T."/>
            <person name="Otillar R."/>
            <person name="Spatafora J.W."/>
            <person name="Yadav J.S."/>
            <person name="Aerts A."/>
            <person name="Benoit I."/>
            <person name="Boyd A."/>
            <person name="Carlson A."/>
            <person name="Copeland A."/>
            <person name="Coutinho P.M."/>
            <person name="de Vries R.P."/>
            <person name="Ferreira P."/>
            <person name="Findley K."/>
            <person name="Foster B."/>
            <person name="Gaskell J."/>
            <person name="Glotzer D."/>
            <person name="Gorecki P."/>
            <person name="Heitman J."/>
            <person name="Hesse C."/>
            <person name="Hori C."/>
            <person name="Igarashi K."/>
            <person name="Jurgens J.A."/>
            <person name="Kallen N."/>
            <person name="Kersten P."/>
            <person name="Kohler A."/>
            <person name="Kuees U."/>
            <person name="Kumar T.K.A."/>
            <person name="Kuo A."/>
            <person name="LaButti K."/>
            <person name="Larrondo L.F."/>
            <person name="Lindquist E."/>
            <person name="Ling A."/>
            <person name="Lombard V."/>
            <person name="Lucas S."/>
            <person name="Lundell T."/>
            <person name="Martin R."/>
            <person name="McLaughlin D.J."/>
            <person name="Morgenstern I."/>
            <person name="Morin E."/>
            <person name="Murat C."/>
            <person name="Nagy L.G."/>
            <person name="Nolan M."/>
            <person name="Ohm R.A."/>
            <person name="Patyshakuliyeva A."/>
            <person name="Rokas A."/>
            <person name="Ruiz-Duenas F.J."/>
            <person name="Sabat G."/>
            <person name="Salamov A."/>
            <person name="Samejima M."/>
            <person name="Schmutz J."/>
            <person name="Slot J.C."/>
            <person name="St John F."/>
            <person name="Stenlid J."/>
            <person name="Sun H."/>
            <person name="Sun S."/>
            <person name="Syed K."/>
            <person name="Tsang A."/>
            <person name="Wiebenga A."/>
            <person name="Young D."/>
            <person name="Pisabarro A."/>
            <person name="Eastwood D.C."/>
            <person name="Martin F."/>
            <person name="Cullen D."/>
            <person name="Grigoriev I.V."/>
            <person name="Hibbett D.S."/>
        </authorList>
    </citation>
    <scope>NUCLEOTIDE SEQUENCE</scope>
    <source>
        <strain evidence="3">FP-58527</strain>
    </source>
</reference>
<evidence type="ECO:0000313" key="2">
    <source>
        <dbReference type="EMBL" id="EPS95169.1"/>
    </source>
</evidence>
<keyword evidence="3" id="KW-1185">Reference proteome</keyword>
<evidence type="ECO:0000256" key="1">
    <source>
        <dbReference type="SAM" id="MobiDB-lite"/>
    </source>
</evidence>
<evidence type="ECO:0000313" key="3">
    <source>
        <dbReference type="Proteomes" id="UP000015241"/>
    </source>
</evidence>
<sequence length="71" mass="7658">MRTSKFITNDASRMNKLVQVFDGHVCHGRGCDKSHSLAFGRATTLHSKVSPSPRSIGGTTQTMQDTGSALH</sequence>